<sequence>MAQVVADVTRVINAPIGQIWGIVTSFGAESFWFPVVVTSSLQGYGLDSWHAYAVGILCALPIELLAVWALFDSKYTTPKNLRGDSNNYALGTMNGHMVVAACLPSGEYGTNAAADSASNMKRRFPGIRFCLLVGIGGGAPTEENDIRLGDVVVSLLITRFPGVIQYDRGKEIEGGTFGRTGSLQPPPRYLMTAISSLRSNPDLPSDALQPYLENIAARVPDSFKTQYRHPGQEHNDLFKLACSTCRAHGECANRDSQMQRRLYRPTNHPEVHYGLIASGNRVLKDAKVREQWAREYGILCFEMEAAGVMNIFPCLVIRGICDYADSYKNKLWQ</sequence>
<dbReference type="EMBL" id="JAGMUV010000001">
    <property type="protein sequence ID" value="KAH7176152.1"/>
    <property type="molecule type" value="Genomic_DNA"/>
</dbReference>
<feature type="domain" description="Nucleoside phosphorylase" evidence="2">
    <location>
        <begin position="54"/>
        <end position="326"/>
    </location>
</feature>
<gene>
    <name evidence="3" type="ORF">EDB81DRAFT_836297</name>
</gene>
<dbReference type="Proteomes" id="UP000738349">
    <property type="component" value="Unassembled WGS sequence"/>
</dbReference>
<dbReference type="AlphaFoldDB" id="A0A9P9FTY5"/>
<dbReference type="SUPFAM" id="SSF53167">
    <property type="entry name" value="Purine and uridine phosphorylases"/>
    <property type="match status" value="1"/>
</dbReference>
<dbReference type="InterPro" id="IPR035994">
    <property type="entry name" value="Nucleoside_phosphorylase_sf"/>
</dbReference>
<evidence type="ECO:0000259" key="2">
    <source>
        <dbReference type="Pfam" id="PF01048"/>
    </source>
</evidence>
<dbReference type="PANTHER" id="PTHR46082:SF11">
    <property type="entry name" value="AAA+ ATPASE DOMAIN-CONTAINING PROTEIN-RELATED"/>
    <property type="match status" value="1"/>
</dbReference>
<organism evidence="3 4">
    <name type="scientific">Dactylonectria macrodidyma</name>
    <dbReference type="NCBI Taxonomy" id="307937"/>
    <lineage>
        <taxon>Eukaryota</taxon>
        <taxon>Fungi</taxon>
        <taxon>Dikarya</taxon>
        <taxon>Ascomycota</taxon>
        <taxon>Pezizomycotina</taxon>
        <taxon>Sordariomycetes</taxon>
        <taxon>Hypocreomycetidae</taxon>
        <taxon>Hypocreales</taxon>
        <taxon>Nectriaceae</taxon>
        <taxon>Dactylonectria</taxon>
    </lineage>
</organism>
<dbReference type="Pfam" id="PF01048">
    <property type="entry name" value="PNP_UDP_1"/>
    <property type="match status" value="1"/>
</dbReference>
<evidence type="ECO:0000313" key="3">
    <source>
        <dbReference type="EMBL" id="KAH7176152.1"/>
    </source>
</evidence>
<keyword evidence="4" id="KW-1185">Reference proteome</keyword>
<dbReference type="GO" id="GO:0003824">
    <property type="term" value="F:catalytic activity"/>
    <property type="evidence" value="ECO:0007669"/>
    <property type="project" value="InterPro"/>
</dbReference>
<comment type="caution">
    <text evidence="3">The sequence shown here is derived from an EMBL/GenBank/DDBJ whole genome shotgun (WGS) entry which is preliminary data.</text>
</comment>
<protein>
    <submittedName>
        <fullName evidence="3">Nucleoside phosphorylase domain-containing protein</fullName>
    </submittedName>
</protein>
<dbReference type="InterPro" id="IPR000845">
    <property type="entry name" value="Nucleoside_phosphorylase_d"/>
</dbReference>
<accession>A0A9P9FTY5</accession>
<dbReference type="InterPro" id="IPR053137">
    <property type="entry name" value="NLR-like"/>
</dbReference>
<feature type="transmembrane region" description="Helical" evidence="1">
    <location>
        <begin position="49"/>
        <end position="71"/>
    </location>
</feature>
<evidence type="ECO:0000256" key="1">
    <source>
        <dbReference type="SAM" id="Phobius"/>
    </source>
</evidence>
<dbReference type="GO" id="GO:0009116">
    <property type="term" value="P:nucleoside metabolic process"/>
    <property type="evidence" value="ECO:0007669"/>
    <property type="project" value="InterPro"/>
</dbReference>
<dbReference type="PANTHER" id="PTHR46082">
    <property type="entry name" value="ATP/GTP-BINDING PROTEIN-RELATED"/>
    <property type="match status" value="1"/>
</dbReference>
<name>A0A9P9FTY5_9HYPO</name>
<keyword evidence="1" id="KW-0472">Membrane</keyword>
<evidence type="ECO:0000313" key="4">
    <source>
        <dbReference type="Proteomes" id="UP000738349"/>
    </source>
</evidence>
<proteinExistence type="predicted"/>
<keyword evidence="1" id="KW-1133">Transmembrane helix</keyword>
<dbReference type="Gene3D" id="3.40.50.1580">
    <property type="entry name" value="Nucleoside phosphorylase domain"/>
    <property type="match status" value="1"/>
</dbReference>
<reference evidence="3" key="1">
    <citation type="journal article" date="2021" name="Nat. Commun.">
        <title>Genetic determinants of endophytism in the Arabidopsis root mycobiome.</title>
        <authorList>
            <person name="Mesny F."/>
            <person name="Miyauchi S."/>
            <person name="Thiergart T."/>
            <person name="Pickel B."/>
            <person name="Atanasova L."/>
            <person name="Karlsson M."/>
            <person name="Huettel B."/>
            <person name="Barry K.W."/>
            <person name="Haridas S."/>
            <person name="Chen C."/>
            <person name="Bauer D."/>
            <person name="Andreopoulos W."/>
            <person name="Pangilinan J."/>
            <person name="LaButti K."/>
            <person name="Riley R."/>
            <person name="Lipzen A."/>
            <person name="Clum A."/>
            <person name="Drula E."/>
            <person name="Henrissat B."/>
            <person name="Kohler A."/>
            <person name="Grigoriev I.V."/>
            <person name="Martin F.M."/>
            <person name="Hacquard S."/>
        </authorList>
    </citation>
    <scope>NUCLEOTIDE SEQUENCE</scope>
    <source>
        <strain evidence="3">MPI-CAGE-AT-0147</strain>
    </source>
</reference>
<dbReference type="OrthoDB" id="1577640at2759"/>
<keyword evidence="1" id="KW-0812">Transmembrane</keyword>